<proteinExistence type="predicted"/>
<dbReference type="PANTHER" id="PTHR23406:SF64">
    <property type="entry name" value="NADP-DEPENDENT MALIC ENZYME 3"/>
    <property type="match status" value="1"/>
</dbReference>
<organism evidence="2 3">
    <name type="scientific">Nelumbo nucifera</name>
    <name type="common">Sacred lotus</name>
    <dbReference type="NCBI Taxonomy" id="4432"/>
    <lineage>
        <taxon>Eukaryota</taxon>
        <taxon>Viridiplantae</taxon>
        <taxon>Streptophyta</taxon>
        <taxon>Embryophyta</taxon>
        <taxon>Tracheophyta</taxon>
        <taxon>Spermatophyta</taxon>
        <taxon>Magnoliopsida</taxon>
        <taxon>Proteales</taxon>
        <taxon>Nelumbonaceae</taxon>
        <taxon>Nelumbo</taxon>
    </lineage>
</organism>
<dbReference type="Proteomes" id="UP000607653">
    <property type="component" value="Unassembled WGS sequence"/>
</dbReference>
<dbReference type="SUPFAM" id="SSF53223">
    <property type="entry name" value="Aminoacid dehydrogenase-like, N-terminal domain"/>
    <property type="match status" value="1"/>
</dbReference>
<dbReference type="Gene3D" id="3.40.50.10380">
    <property type="entry name" value="Malic enzyme, N-terminal domain"/>
    <property type="match status" value="2"/>
</dbReference>
<evidence type="ECO:0000313" key="3">
    <source>
        <dbReference type="Proteomes" id="UP000607653"/>
    </source>
</evidence>
<dbReference type="AlphaFoldDB" id="A0A822YU55"/>
<dbReference type="SMART" id="SM01274">
    <property type="entry name" value="malic"/>
    <property type="match status" value="1"/>
</dbReference>
<name>A0A822YU55_NELNU</name>
<dbReference type="GO" id="GO:0016616">
    <property type="term" value="F:oxidoreductase activity, acting on the CH-OH group of donors, NAD or NADP as acceptor"/>
    <property type="evidence" value="ECO:0007669"/>
    <property type="project" value="InterPro"/>
</dbReference>
<dbReference type="InterPro" id="IPR012301">
    <property type="entry name" value="Malic_N_dom"/>
</dbReference>
<dbReference type="PANTHER" id="PTHR23406">
    <property type="entry name" value="MALIC ENZYME-RELATED"/>
    <property type="match status" value="1"/>
</dbReference>
<keyword evidence="3" id="KW-1185">Reference proteome</keyword>
<gene>
    <name evidence="2" type="ORF">HUJ06_006283</name>
</gene>
<dbReference type="Pfam" id="PF00390">
    <property type="entry name" value="malic"/>
    <property type="match status" value="1"/>
</dbReference>
<dbReference type="GO" id="GO:0004470">
    <property type="term" value="F:malic enzyme activity"/>
    <property type="evidence" value="ECO:0007669"/>
    <property type="project" value="InterPro"/>
</dbReference>
<dbReference type="EMBL" id="DUZY01000004">
    <property type="protein sequence ID" value="DAD35643.1"/>
    <property type="molecule type" value="Genomic_DNA"/>
</dbReference>
<dbReference type="InterPro" id="IPR037062">
    <property type="entry name" value="Malic_N_dom_sf"/>
</dbReference>
<dbReference type="InterPro" id="IPR046346">
    <property type="entry name" value="Aminoacid_DH-like_N_sf"/>
</dbReference>
<sequence>MRVGRKSRLGEGDTHFLCIDQRAEERQWVTQSQLDMVHVKSAGDAIRGYSLLGDPYHNKGLAFTDKERDAHYLGKTIEVLKNFPEKNIQVIVVTDGEQILGLGDLGCQGMGIPVGKGALYAALGGVRPSLFEDFANHIAFELLAKYRASHLVFNDDIQVWFLLKMEDDGRWDNRKFDSLSWRLIINH</sequence>
<evidence type="ECO:0000313" key="2">
    <source>
        <dbReference type="EMBL" id="DAD35643.1"/>
    </source>
</evidence>
<reference evidence="2 3" key="1">
    <citation type="journal article" date="2020" name="Mol. Biol. Evol.">
        <title>Distinct Expression and Methylation Patterns for Genes with Different Fates following a Single Whole-Genome Duplication in Flowering Plants.</title>
        <authorList>
            <person name="Shi T."/>
            <person name="Rahmani R.S."/>
            <person name="Gugger P.F."/>
            <person name="Wang M."/>
            <person name="Li H."/>
            <person name="Zhang Y."/>
            <person name="Li Z."/>
            <person name="Wang Q."/>
            <person name="Van de Peer Y."/>
            <person name="Marchal K."/>
            <person name="Chen J."/>
        </authorList>
    </citation>
    <scope>NUCLEOTIDE SEQUENCE [LARGE SCALE GENOMIC DNA]</scope>
    <source>
        <tissue evidence="2">Leaf</tissue>
    </source>
</reference>
<accession>A0A822YU55</accession>
<evidence type="ECO:0000259" key="1">
    <source>
        <dbReference type="SMART" id="SM01274"/>
    </source>
</evidence>
<feature type="domain" description="Malic enzyme N-terminal" evidence="1">
    <location>
        <begin position="41"/>
        <end position="147"/>
    </location>
</feature>
<comment type="caution">
    <text evidence="2">The sequence shown here is derived from an EMBL/GenBank/DDBJ whole genome shotgun (WGS) entry which is preliminary data.</text>
</comment>
<protein>
    <recommendedName>
        <fullName evidence="1">Malic enzyme N-terminal domain-containing protein</fullName>
    </recommendedName>
</protein>